<dbReference type="STRING" id="1220162.K1VIH5"/>
<keyword evidence="4 8" id="KW-1133">Transmembrane helix</keyword>
<dbReference type="EMBL" id="AMBO01000378">
    <property type="protein sequence ID" value="EKC98936.1"/>
    <property type="molecule type" value="Genomic_DNA"/>
</dbReference>
<evidence type="ECO:0000256" key="4">
    <source>
        <dbReference type="ARBA" id="ARBA00022989"/>
    </source>
</evidence>
<evidence type="ECO:0000256" key="2">
    <source>
        <dbReference type="ARBA" id="ARBA00022448"/>
    </source>
</evidence>
<dbReference type="AlphaFoldDB" id="K1VIH5"/>
<dbReference type="InterPro" id="IPR011701">
    <property type="entry name" value="MFS"/>
</dbReference>
<feature type="transmembrane region" description="Helical" evidence="8">
    <location>
        <begin position="347"/>
        <end position="368"/>
    </location>
</feature>
<dbReference type="FunFam" id="1.20.1250.20:FF:000065">
    <property type="entry name" value="Putative MFS pantothenate transporter"/>
    <property type="match status" value="1"/>
</dbReference>
<evidence type="ECO:0000256" key="8">
    <source>
        <dbReference type="SAM" id="Phobius"/>
    </source>
</evidence>
<feature type="transmembrane region" description="Helical" evidence="8">
    <location>
        <begin position="113"/>
        <end position="133"/>
    </location>
</feature>
<proteinExistence type="inferred from homology"/>
<dbReference type="Pfam" id="PF07690">
    <property type="entry name" value="MFS_1"/>
    <property type="match status" value="1"/>
</dbReference>
<evidence type="ECO:0000256" key="5">
    <source>
        <dbReference type="ARBA" id="ARBA00023136"/>
    </source>
</evidence>
<reference evidence="10 11" key="1">
    <citation type="journal article" date="2012" name="Eukaryot. Cell">
        <title>Genome sequence of the Trichosporon asahii environmental strain CBS 8904.</title>
        <authorList>
            <person name="Yang R.Y."/>
            <person name="Li H.T."/>
            <person name="Zhu H."/>
            <person name="Zhou G.P."/>
            <person name="Wang M."/>
            <person name="Wang L."/>
        </authorList>
    </citation>
    <scope>NUCLEOTIDE SEQUENCE [LARGE SCALE GENOMIC DNA]</scope>
    <source>
        <strain evidence="10 11">CBS 8904</strain>
    </source>
</reference>
<feature type="transmembrane region" description="Helical" evidence="8">
    <location>
        <begin position="444"/>
        <end position="464"/>
    </location>
</feature>
<feature type="region of interest" description="Disordered" evidence="7">
    <location>
        <begin position="1"/>
        <end position="20"/>
    </location>
</feature>
<feature type="transmembrane region" description="Helical" evidence="8">
    <location>
        <begin position="139"/>
        <end position="161"/>
    </location>
</feature>
<feature type="transmembrane region" description="Helical" evidence="8">
    <location>
        <begin position="274"/>
        <end position="294"/>
    </location>
</feature>
<evidence type="ECO:0000256" key="7">
    <source>
        <dbReference type="SAM" id="MobiDB-lite"/>
    </source>
</evidence>
<feature type="transmembrane region" description="Helical" evidence="8">
    <location>
        <begin position="206"/>
        <end position="229"/>
    </location>
</feature>
<dbReference type="InParanoid" id="K1VIH5"/>
<comment type="caution">
    <text evidence="10">The sequence shown here is derived from an EMBL/GenBank/DDBJ whole genome shotgun (WGS) entry which is preliminary data.</text>
</comment>
<feature type="transmembrane region" description="Helical" evidence="8">
    <location>
        <begin position="173"/>
        <end position="194"/>
    </location>
</feature>
<feature type="transmembrane region" description="Helical" evidence="8">
    <location>
        <begin position="380"/>
        <end position="402"/>
    </location>
</feature>
<name>K1VIH5_TRIAC</name>
<dbReference type="Gene3D" id="1.20.1250.20">
    <property type="entry name" value="MFS general substrate transporter like domains"/>
    <property type="match status" value="2"/>
</dbReference>
<dbReference type="eggNOG" id="KOG2533">
    <property type="taxonomic scope" value="Eukaryota"/>
</dbReference>
<feature type="transmembrane region" description="Helical" evidence="8">
    <location>
        <begin position="414"/>
        <end position="432"/>
    </location>
</feature>
<dbReference type="PANTHER" id="PTHR43791:SF39">
    <property type="entry name" value="TRANSPORTER LIZ1_SEO1, PUTATIVE (AFU_ORTHOLOGUE AFUA_3G00980)-RELATED"/>
    <property type="match status" value="1"/>
</dbReference>
<keyword evidence="2" id="KW-0813">Transport</keyword>
<comment type="similarity">
    <text evidence="6">Belongs to the major facilitator superfamily. Allantoate permease family.</text>
</comment>
<evidence type="ECO:0000313" key="11">
    <source>
        <dbReference type="Proteomes" id="UP000006757"/>
    </source>
</evidence>
<dbReference type="GO" id="GO:0016020">
    <property type="term" value="C:membrane"/>
    <property type="evidence" value="ECO:0007669"/>
    <property type="project" value="UniProtKB-SubCell"/>
</dbReference>
<evidence type="ECO:0000256" key="1">
    <source>
        <dbReference type="ARBA" id="ARBA00004141"/>
    </source>
</evidence>
<accession>K1VIH5</accession>
<dbReference type="GO" id="GO:0022857">
    <property type="term" value="F:transmembrane transporter activity"/>
    <property type="evidence" value="ECO:0007669"/>
    <property type="project" value="InterPro"/>
</dbReference>
<dbReference type="HOGENOM" id="CLU_001265_4_2_1"/>
<dbReference type="InterPro" id="IPR036259">
    <property type="entry name" value="MFS_trans_sf"/>
</dbReference>
<dbReference type="SUPFAM" id="SSF103473">
    <property type="entry name" value="MFS general substrate transporter"/>
    <property type="match status" value="1"/>
</dbReference>
<evidence type="ECO:0000256" key="6">
    <source>
        <dbReference type="ARBA" id="ARBA00037968"/>
    </source>
</evidence>
<feature type="domain" description="Major facilitator superfamily (MFS) profile" evidence="9">
    <location>
        <begin position="47"/>
        <end position="469"/>
    </location>
</feature>
<evidence type="ECO:0000259" key="9">
    <source>
        <dbReference type="PROSITE" id="PS50850"/>
    </source>
</evidence>
<dbReference type="InterPro" id="IPR020846">
    <property type="entry name" value="MFS_dom"/>
</dbReference>
<dbReference type="PANTHER" id="PTHR43791">
    <property type="entry name" value="PERMEASE-RELATED"/>
    <property type="match status" value="1"/>
</dbReference>
<keyword evidence="5 8" id="KW-0472">Membrane</keyword>
<organism evidence="10 11">
    <name type="scientific">Trichosporon asahii var. asahii (strain CBS 8904)</name>
    <name type="common">Yeast</name>
    <dbReference type="NCBI Taxonomy" id="1220162"/>
    <lineage>
        <taxon>Eukaryota</taxon>
        <taxon>Fungi</taxon>
        <taxon>Dikarya</taxon>
        <taxon>Basidiomycota</taxon>
        <taxon>Agaricomycotina</taxon>
        <taxon>Tremellomycetes</taxon>
        <taxon>Trichosporonales</taxon>
        <taxon>Trichosporonaceae</taxon>
        <taxon>Trichosporon</taxon>
    </lineage>
</organism>
<dbReference type="PROSITE" id="PS50850">
    <property type="entry name" value="MFS"/>
    <property type="match status" value="1"/>
</dbReference>
<keyword evidence="11" id="KW-1185">Reference proteome</keyword>
<protein>
    <recommendedName>
        <fullName evidence="9">Major facilitator superfamily (MFS) profile domain-containing protein</fullName>
    </recommendedName>
</protein>
<gene>
    <name evidence="10" type="ORF">A1Q2_06690</name>
</gene>
<dbReference type="OMA" id="IFWVKSY"/>
<dbReference type="OrthoDB" id="3639251at2759"/>
<dbReference type="Proteomes" id="UP000006757">
    <property type="component" value="Unassembled WGS sequence"/>
</dbReference>
<keyword evidence="3 8" id="KW-0812">Transmembrane</keyword>
<feature type="transmembrane region" description="Helical" evidence="8">
    <location>
        <begin position="314"/>
        <end position="335"/>
    </location>
</feature>
<evidence type="ECO:0000313" key="10">
    <source>
        <dbReference type="EMBL" id="EKC98936.1"/>
    </source>
</evidence>
<feature type="transmembrane region" description="Helical" evidence="8">
    <location>
        <begin position="80"/>
        <end position="101"/>
    </location>
</feature>
<comment type="subcellular location">
    <subcellularLocation>
        <location evidence="1">Membrane</location>
        <topology evidence="1">Multi-pass membrane protein</topology>
    </subcellularLocation>
</comment>
<sequence>MSREEDAIKGSDGGASDSSQSIIQEKQGGRFSMSLERKLVWKLDASLLVFSVLGLVCRYLDQTNLNAAFVSGMKEDLNMYGLQLNYANTCWVVGYVIGQIPGNIMLTRFSPHYVVFALEFGWSLMTLCTTWITNYQQLYAIRFFVGLFEAAYYPGLHYLIGSWYSKKELGKRASLFQGACALGSLLSLVLQGGVHTTLNGKLGRPGWRWIFIIDAVISFPIAIGAFCMLPDLPDVIKPNWMFSQEEIDLARKRLDAEGRTGISKDAYTWAGIKSIFSTWHIYIFTAAYSLYIFMHSKSRSCGYSPSPKYTVEQINYYPAGIFALQLVTSLFFGWVDDVFLGSRRWPMIVLTNTCHLIVCALLAALPTYANGTTATGRWVLYYLTGMIEVGAGLIYAWAATVIHTSSEKRSIITATYNSVAFSFNAWLPLLLFKQTEQPTVFKGNVATSVAAGLLNVFIFLILYLSKRDERRAKLAGQVTPEIAEVKAEDVEDAPRQ</sequence>
<evidence type="ECO:0000256" key="3">
    <source>
        <dbReference type="ARBA" id="ARBA00022692"/>
    </source>
</evidence>